<sequence length="49" mass="5313">PGFMNFGRHKMGKKRKLGREVAVVGAGMSKFGIFGDKNSKDLPLSSFPS</sequence>
<name>X1R2S0_9ZZZZ</name>
<gene>
    <name evidence="1" type="ORF">S12H4_22355</name>
</gene>
<dbReference type="AlphaFoldDB" id="X1R2S0"/>
<evidence type="ECO:0000313" key="1">
    <source>
        <dbReference type="EMBL" id="GAI75022.1"/>
    </source>
</evidence>
<reference evidence="1" key="1">
    <citation type="journal article" date="2014" name="Front. Microbiol.">
        <title>High frequency of phylogenetically diverse reductive dehalogenase-homologous genes in deep subseafloor sedimentary metagenomes.</title>
        <authorList>
            <person name="Kawai M."/>
            <person name="Futagami T."/>
            <person name="Toyoda A."/>
            <person name="Takaki Y."/>
            <person name="Nishi S."/>
            <person name="Hori S."/>
            <person name="Arai W."/>
            <person name="Tsubouchi T."/>
            <person name="Morono Y."/>
            <person name="Uchiyama I."/>
            <person name="Ito T."/>
            <person name="Fujiyama A."/>
            <person name="Inagaki F."/>
            <person name="Takami H."/>
        </authorList>
    </citation>
    <scope>NUCLEOTIDE SEQUENCE</scope>
    <source>
        <strain evidence="1">Expedition CK06-06</strain>
    </source>
</reference>
<protein>
    <submittedName>
        <fullName evidence="1">Uncharacterized protein</fullName>
    </submittedName>
</protein>
<dbReference type="EMBL" id="BARW01011643">
    <property type="protein sequence ID" value="GAI75022.1"/>
    <property type="molecule type" value="Genomic_DNA"/>
</dbReference>
<organism evidence="1">
    <name type="scientific">marine sediment metagenome</name>
    <dbReference type="NCBI Taxonomy" id="412755"/>
    <lineage>
        <taxon>unclassified sequences</taxon>
        <taxon>metagenomes</taxon>
        <taxon>ecological metagenomes</taxon>
    </lineage>
</organism>
<proteinExistence type="predicted"/>
<comment type="caution">
    <text evidence="1">The sequence shown here is derived from an EMBL/GenBank/DDBJ whole genome shotgun (WGS) entry which is preliminary data.</text>
</comment>
<accession>X1R2S0</accession>
<feature type="non-terminal residue" evidence="1">
    <location>
        <position position="1"/>
    </location>
</feature>